<dbReference type="SUPFAM" id="SSF52788">
    <property type="entry name" value="Phosphotyrosine protein phosphatases I"/>
    <property type="match status" value="1"/>
</dbReference>
<keyword evidence="4" id="KW-0904">Protein phosphatase</keyword>
<organism evidence="7 8">
    <name type="scientific">Haloferula sargassicola</name>
    <dbReference type="NCBI Taxonomy" id="490096"/>
    <lineage>
        <taxon>Bacteria</taxon>
        <taxon>Pseudomonadati</taxon>
        <taxon>Verrucomicrobiota</taxon>
        <taxon>Verrucomicrobiia</taxon>
        <taxon>Verrucomicrobiales</taxon>
        <taxon>Verrucomicrobiaceae</taxon>
        <taxon>Haloferula</taxon>
    </lineage>
</organism>
<dbReference type="InterPro" id="IPR036196">
    <property type="entry name" value="Ptyr_pPase_sf"/>
</dbReference>
<name>A0ABP9UNW8_9BACT</name>
<dbReference type="InterPro" id="IPR023485">
    <property type="entry name" value="Ptyr_pPase"/>
</dbReference>
<evidence type="ECO:0000313" key="8">
    <source>
        <dbReference type="Proteomes" id="UP001476282"/>
    </source>
</evidence>
<dbReference type="EC" id="3.1.3.48" evidence="2"/>
<dbReference type="RefSeq" id="WP_353567378.1">
    <property type="nucleotide sequence ID" value="NZ_BAABRI010000013.1"/>
</dbReference>
<dbReference type="InterPro" id="IPR050438">
    <property type="entry name" value="LMW_PTPase"/>
</dbReference>
<gene>
    <name evidence="7" type="primary">ywle</name>
    <name evidence="7" type="ORF">Hsar01_02493</name>
</gene>
<dbReference type="SMART" id="SM00226">
    <property type="entry name" value="LMWPc"/>
    <property type="match status" value="1"/>
</dbReference>
<dbReference type="PRINTS" id="PR00719">
    <property type="entry name" value="LMWPTPASE"/>
</dbReference>
<evidence type="ECO:0000313" key="7">
    <source>
        <dbReference type="EMBL" id="GAA5483263.1"/>
    </source>
</evidence>
<evidence type="ECO:0000256" key="3">
    <source>
        <dbReference type="ARBA" id="ARBA00022801"/>
    </source>
</evidence>
<comment type="catalytic activity">
    <reaction evidence="5">
        <text>O-phospho-L-tyrosyl-[protein] + H2O = L-tyrosyl-[protein] + phosphate</text>
        <dbReference type="Rhea" id="RHEA:10684"/>
        <dbReference type="Rhea" id="RHEA-COMP:10136"/>
        <dbReference type="Rhea" id="RHEA-COMP:20101"/>
        <dbReference type="ChEBI" id="CHEBI:15377"/>
        <dbReference type="ChEBI" id="CHEBI:43474"/>
        <dbReference type="ChEBI" id="CHEBI:46858"/>
        <dbReference type="ChEBI" id="CHEBI:61978"/>
        <dbReference type="EC" id="3.1.3.48"/>
    </reaction>
</comment>
<dbReference type="PANTHER" id="PTHR11717">
    <property type="entry name" value="LOW MOLECULAR WEIGHT PROTEIN TYROSINE PHOSPHATASE"/>
    <property type="match status" value="1"/>
</dbReference>
<dbReference type="InterPro" id="IPR017867">
    <property type="entry name" value="Tyr_phospatase_low_mol_wt"/>
</dbReference>
<sequence>MAAKKSVLFVCTGNTCRSPLAEALFRDAVKDRDDFEVASAGVSAYPGSPMSGESMAILQKRGVDPGEFLSQPVSDELLAEATHVFAMTGGHLAALHSKWPEHEDKFYLMCEFVDLPGRGIGADVPDPIGMGRKAYEEVEKTFDAAIPTLIAFIDQTSA</sequence>
<keyword evidence="3" id="KW-0378">Hydrolase</keyword>
<comment type="caution">
    <text evidence="7">The sequence shown here is derived from an EMBL/GenBank/DDBJ whole genome shotgun (WGS) entry which is preliminary data.</text>
</comment>
<dbReference type="Proteomes" id="UP001476282">
    <property type="component" value="Unassembled WGS sequence"/>
</dbReference>
<dbReference type="EMBL" id="BAABRI010000013">
    <property type="protein sequence ID" value="GAA5483263.1"/>
    <property type="molecule type" value="Genomic_DNA"/>
</dbReference>
<dbReference type="Gene3D" id="3.40.50.2300">
    <property type="match status" value="1"/>
</dbReference>
<dbReference type="Pfam" id="PF01451">
    <property type="entry name" value="LMWPc"/>
    <property type="match status" value="1"/>
</dbReference>
<evidence type="ECO:0000256" key="5">
    <source>
        <dbReference type="ARBA" id="ARBA00051722"/>
    </source>
</evidence>
<reference evidence="7 8" key="1">
    <citation type="submission" date="2024-02" db="EMBL/GenBank/DDBJ databases">
        <title>Haloferula sargassicola NBRC 104335.</title>
        <authorList>
            <person name="Ichikawa N."/>
            <person name="Katano-Makiyama Y."/>
            <person name="Hidaka K."/>
        </authorList>
    </citation>
    <scope>NUCLEOTIDE SEQUENCE [LARGE SCALE GENOMIC DNA]</scope>
    <source>
        <strain evidence="7 8">NBRC 104335</strain>
    </source>
</reference>
<dbReference type="PANTHER" id="PTHR11717:SF31">
    <property type="entry name" value="LOW MOLECULAR WEIGHT PROTEIN-TYROSINE-PHOSPHATASE ETP-RELATED"/>
    <property type="match status" value="1"/>
</dbReference>
<comment type="similarity">
    <text evidence="1">Belongs to the low molecular weight phosphotyrosine protein phosphatase family.</text>
</comment>
<proteinExistence type="inferred from homology"/>
<evidence type="ECO:0000256" key="1">
    <source>
        <dbReference type="ARBA" id="ARBA00011063"/>
    </source>
</evidence>
<evidence type="ECO:0000256" key="4">
    <source>
        <dbReference type="ARBA" id="ARBA00022912"/>
    </source>
</evidence>
<evidence type="ECO:0000256" key="2">
    <source>
        <dbReference type="ARBA" id="ARBA00013064"/>
    </source>
</evidence>
<feature type="domain" description="Phosphotyrosine protein phosphatase I" evidence="6">
    <location>
        <begin position="5"/>
        <end position="152"/>
    </location>
</feature>
<evidence type="ECO:0000259" key="6">
    <source>
        <dbReference type="SMART" id="SM00226"/>
    </source>
</evidence>
<keyword evidence="8" id="KW-1185">Reference proteome</keyword>
<protein>
    <recommendedName>
        <fullName evidence="2">protein-tyrosine-phosphatase</fullName>
        <ecNumber evidence="2">3.1.3.48</ecNumber>
    </recommendedName>
</protein>
<accession>A0ABP9UNW8</accession>